<feature type="transmembrane region" description="Helical" evidence="6">
    <location>
        <begin position="138"/>
        <end position="158"/>
    </location>
</feature>
<evidence type="ECO:0000313" key="8">
    <source>
        <dbReference type="Proteomes" id="UP000464495"/>
    </source>
</evidence>
<proteinExistence type="predicted"/>
<keyword evidence="5 6" id="KW-0472">Membrane</keyword>
<dbReference type="GO" id="GO:0005886">
    <property type="term" value="C:plasma membrane"/>
    <property type="evidence" value="ECO:0007669"/>
    <property type="project" value="UniProtKB-SubCell"/>
</dbReference>
<evidence type="ECO:0000256" key="4">
    <source>
        <dbReference type="ARBA" id="ARBA00022989"/>
    </source>
</evidence>
<feature type="transmembrane region" description="Helical" evidence="6">
    <location>
        <begin position="45"/>
        <end position="65"/>
    </location>
</feature>
<dbReference type="PANTHER" id="PTHR30086:SF20">
    <property type="entry name" value="ARGININE EXPORTER PROTEIN ARGO-RELATED"/>
    <property type="match status" value="1"/>
</dbReference>
<evidence type="ECO:0000256" key="3">
    <source>
        <dbReference type="ARBA" id="ARBA00022692"/>
    </source>
</evidence>
<feature type="transmembrane region" description="Helical" evidence="6">
    <location>
        <begin position="77"/>
        <end position="96"/>
    </location>
</feature>
<protein>
    <submittedName>
        <fullName evidence="7">LysE family translocator</fullName>
    </submittedName>
</protein>
<evidence type="ECO:0000313" key="7">
    <source>
        <dbReference type="EMBL" id="QHQ36969.1"/>
    </source>
</evidence>
<evidence type="ECO:0000256" key="6">
    <source>
        <dbReference type="SAM" id="Phobius"/>
    </source>
</evidence>
<keyword evidence="2" id="KW-1003">Cell membrane</keyword>
<comment type="subcellular location">
    <subcellularLocation>
        <location evidence="1">Cell membrane</location>
        <topology evidence="1">Multi-pass membrane protein</topology>
    </subcellularLocation>
</comment>
<sequence>MHPETLLTLAGIFAASVWTPGPNNAMLAASGATFGFRRTVPHLLGVALGFPVMIFCVGLGLGFVFEAFPVLKDLLRIIGIALLLWVAWKIATMASASRADREAQPFTFLQAAAFQWVNPKAWAMAISIVSVFVSPDHVLLHSLIVAVVSAALGLTSASGWTGFGHAMQRVLARPGRLRAFNLVMAGTILLGVAYLVRDALI</sequence>
<keyword evidence="3 6" id="KW-0812">Transmembrane</keyword>
<name>A0A6P1T6S0_9RHOB</name>
<evidence type="ECO:0000256" key="1">
    <source>
        <dbReference type="ARBA" id="ARBA00004651"/>
    </source>
</evidence>
<dbReference type="GO" id="GO:0033228">
    <property type="term" value="P:cysteine export across plasma membrane"/>
    <property type="evidence" value="ECO:0007669"/>
    <property type="project" value="TreeGrafter"/>
</dbReference>
<gene>
    <name evidence="7" type="ORF">GO499_18165</name>
</gene>
<dbReference type="AlphaFoldDB" id="A0A6P1T6S0"/>
<dbReference type="PANTHER" id="PTHR30086">
    <property type="entry name" value="ARGININE EXPORTER PROTEIN ARGO"/>
    <property type="match status" value="1"/>
</dbReference>
<dbReference type="GO" id="GO:0015171">
    <property type="term" value="F:amino acid transmembrane transporter activity"/>
    <property type="evidence" value="ECO:0007669"/>
    <property type="project" value="TreeGrafter"/>
</dbReference>
<reference evidence="7 8" key="1">
    <citation type="submission" date="2019-12" db="EMBL/GenBank/DDBJ databases">
        <title>Complete genome sequence of Algicella marina strain 9Alg 56(T) isolated from the red alga Tichocarpus crinitus.</title>
        <authorList>
            <person name="Kim S.-G."/>
            <person name="Nedashkovskaya O.I."/>
        </authorList>
    </citation>
    <scope>NUCLEOTIDE SEQUENCE [LARGE SCALE GENOMIC DNA]</scope>
    <source>
        <strain evidence="7 8">9Alg 56</strain>
    </source>
</reference>
<evidence type="ECO:0000256" key="5">
    <source>
        <dbReference type="ARBA" id="ARBA00023136"/>
    </source>
</evidence>
<evidence type="ECO:0000256" key="2">
    <source>
        <dbReference type="ARBA" id="ARBA00022475"/>
    </source>
</evidence>
<feature type="transmembrane region" description="Helical" evidence="6">
    <location>
        <begin position="179"/>
        <end position="196"/>
    </location>
</feature>
<dbReference type="EMBL" id="CP046620">
    <property type="protein sequence ID" value="QHQ36969.1"/>
    <property type="molecule type" value="Genomic_DNA"/>
</dbReference>
<dbReference type="Proteomes" id="UP000464495">
    <property type="component" value="Chromosome"/>
</dbReference>
<organism evidence="7 8">
    <name type="scientific">Algicella marina</name>
    <dbReference type="NCBI Taxonomy" id="2683284"/>
    <lineage>
        <taxon>Bacteria</taxon>
        <taxon>Pseudomonadati</taxon>
        <taxon>Pseudomonadota</taxon>
        <taxon>Alphaproteobacteria</taxon>
        <taxon>Rhodobacterales</taxon>
        <taxon>Paracoccaceae</taxon>
        <taxon>Algicella</taxon>
    </lineage>
</organism>
<keyword evidence="8" id="KW-1185">Reference proteome</keyword>
<dbReference type="RefSeq" id="WP_161863511.1">
    <property type="nucleotide sequence ID" value="NZ_CP046620.1"/>
</dbReference>
<accession>A0A6P1T6S0</accession>
<dbReference type="InterPro" id="IPR001123">
    <property type="entry name" value="LeuE-type"/>
</dbReference>
<dbReference type="KEGG" id="amaq:GO499_18165"/>
<keyword evidence="4 6" id="KW-1133">Transmembrane helix</keyword>
<dbReference type="Pfam" id="PF01810">
    <property type="entry name" value="LysE"/>
    <property type="match status" value="1"/>
</dbReference>